<dbReference type="Pfam" id="PF02909">
    <property type="entry name" value="TetR_C_1"/>
    <property type="match status" value="1"/>
</dbReference>
<dbReference type="EMBL" id="BOON01000045">
    <property type="protein sequence ID" value="GII25055.1"/>
    <property type="molecule type" value="Genomic_DNA"/>
</dbReference>
<keyword evidence="1" id="KW-0805">Transcription regulation</keyword>
<feature type="domain" description="Tetracycline repressor TetR C-terminal" evidence="3">
    <location>
        <begin position="9"/>
        <end position="36"/>
    </location>
</feature>
<evidence type="ECO:0000259" key="3">
    <source>
        <dbReference type="Pfam" id="PF02909"/>
    </source>
</evidence>
<keyword evidence="5" id="KW-1185">Reference proteome</keyword>
<evidence type="ECO:0000313" key="4">
    <source>
        <dbReference type="EMBL" id="GII25055.1"/>
    </source>
</evidence>
<dbReference type="SUPFAM" id="SSF48498">
    <property type="entry name" value="Tetracyclin repressor-like, C-terminal domain"/>
    <property type="match status" value="1"/>
</dbReference>
<dbReference type="InterPro" id="IPR036271">
    <property type="entry name" value="Tet_transcr_reg_TetR-rel_C_sf"/>
</dbReference>
<sequence length="44" mass="4823">MEAAVARTMAEATTGEGRDRAFDFGLERILDGLQALIDTRAARR</sequence>
<dbReference type="Gene3D" id="1.10.357.10">
    <property type="entry name" value="Tetracycline Repressor, domain 2"/>
    <property type="match status" value="1"/>
</dbReference>
<proteinExistence type="predicted"/>
<evidence type="ECO:0000313" key="5">
    <source>
        <dbReference type="Proteomes" id="UP000599074"/>
    </source>
</evidence>
<dbReference type="Proteomes" id="UP000599074">
    <property type="component" value="Unassembled WGS sequence"/>
</dbReference>
<reference evidence="4" key="1">
    <citation type="submission" date="2021-01" db="EMBL/GenBank/DDBJ databases">
        <title>Whole genome shotgun sequence of Planosporangium mesophilum NBRC 109066.</title>
        <authorList>
            <person name="Komaki H."/>
            <person name="Tamura T."/>
        </authorList>
    </citation>
    <scope>NUCLEOTIDE SEQUENCE</scope>
    <source>
        <strain evidence="4">NBRC 109066</strain>
    </source>
</reference>
<evidence type="ECO:0000256" key="2">
    <source>
        <dbReference type="ARBA" id="ARBA00023163"/>
    </source>
</evidence>
<accession>A0A8J3X233</accession>
<dbReference type="RefSeq" id="WP_203935818.1">
    <property type="nucleotide sequence ID" value="NZ_BOON01000045.1"/>
</dbReference>
<organism evidence="4 5">
    <name type="scientific">Planosporangium mesophilum</name>
    <dbReference type="NCBI Taxonomy" id="689768"/>
    <lineage>
        <taxon>Bacteria</taxon>
        <taxon>Bacillati</taxon>
        <taxon>Actinomycetota</taxon>
        <taxon>Actinomycetes</taxon>
        <taxon>Micromonosporales</taxon>
        <taxon>Micromonosporaceae</taxon>
        <taxon>Planosporangium</taxon>
    </lineage>
</organism>
<name>A0A8J3X233_9ACTN</name>
<evidence type="ECO:0000256" key="1">
    <source>
        <dbReference type="ARBA" id="ARBA00023015"/>
    </source>
</evidence>
<dbReference type="GO" id="GO:0045892">
    <property type="term" value="P:negative regulation of DNA-templated transcription"/>
    <property type="evidence" value="ECO:0007669"/>
    <property type="project" value="InterPro"/>
</dbReference>
<dbReference type="AlphaFoldDB" id="A0A8J3X233"/>
<protein>
    <recommendedName>
        <fullName evidence="3">Tetracycline repressor TetR C-terminal domain-containing protein</fullName>
    </recommendedName>
</protein>
<keyword evidence="2" id="KW-0804">Transcription</keyword>
<gene>
    <name evidence="4" type="ORF">Pme01_46520</name>
</gene>
<comment type="caution">
    <text evidence="4">The sequence shown here is derived from an EMBL/GenBank/DDBJ whole genome shotgun (WGS) entry which is preliminary data.</text>
</comment>
<dbReference type="InterPro" id="IPR004111">
    <property type="entry name" value="Repressor_TetR_C"/>
</dbReference>